<proteinExistence type="inferred from homology"/>
<dbReference type="AlphaFoldDB" id="E2AY96"/>
<sequence>MKENISNIEWSSIREELLQIQQITPAIVDTTIMDICLKDFEIDTAIAYFKFLRGNNYPLNVAVIGKYLRLYYLKRNSLTDVDKTEIIETYNALRQQHTYLDSVTAEHCIVSLCLTDQWEKTFEIMEMIRITTHLGATVYSAIIAAAFRNQKSDIAWKMLLEMTLHRLRPQNVVYTSHLQYCELEKTKINDRIEEMFKFWAEHSIMPHNHIMNAYVNTVTKYGWSVASTTISTTSADDPYMLYATMSSGKNAKFVSLDLMRQHKHSLKDLPLEKEFKKWQCSHQYFVKKKSATSIYIQEPFVYVPTAHKNGDHWHVPYVSDDSTYAETLEFPDKWYCLKCSKNK</sequence>
<keyword evidence="10" id="KW-0862">Zinc</keyword>
<feature type="domain" description="PRORP" evidence="14">
    <location>
        <begin position="230"/>
        <end position="336"/>
    </location>
</feature>
<keyword evidence="9" id="KW-0378">Hydrolase</keyword>
<comment type="catalytic activity">
    <reaction evidence="1">
        <text>Endonucleolytic cleavage of RNA, removing 5'-extranucleotides from tRNA precursor.</text>
        <dbReference type="EC" id="3.1.26.5"/>
    </reaction>
</comment>
<dbReference type="GO" id="GO:0030678">
    <property type="term" value="C:mitochondrial ribonuclease P complex"/>
    <property type="evidence" value="ECO:0007669"/>
    <property type="project" value="TreeGrafter"/>
</dbReference>
<dbReference type="PANTHER" id="PTHR13547">
    <property type="match status" value="1"/>
</dbReference>
<evidence type="ECO:0000256" key="12">
    <source>
        <dbReference type="ARBA" id="ARBA00022946"/>
    </source>
</evidence>
<dbReference type="GO" id="GO:0046872">
    <property type="term" value="F:metal ion binding"/>
    <property type="evidence" value="ECO:0007669"/>
    <property type="project" value="UniProtKB-KW"/>
</dbReference>
<evidence type="ECO:0000313" key="15">
    <source>
        <dbReference type="EMBL" id="EFN61598.1"/>
    </source>
</evidence>
<evidence type="ECO:0000256" key="7">
    <source>
        <dbReference type="ARBA" id="ARBA00022722"/>
    </source>
</evidence>
<comment type="similarity">
    <text evidence="4">Belongs to the PPR family. P subfamily.</text>
</comment>
<evidence type="ECO:0000256" key="4">
    <source>
        <dbReference type="ARBA" id="ARBA00007626"/>
    </source>
</evidence>
<dbReference type="STRING" id="104421.E2AY96"/>
<dbReference type="FunCoup" id="E2AY96">
    <property type="interactions" value="1257"/>
</dbReference>
<evidence type="ECO:0000259" key="14">
    <source>
        <dbReference type="Pfam" id="PF16953"/>
    </source>
</evidence>
<comment type="cofactor">
    <cofactor evidence="2">
        <name>Mg(2+)</name>
        <dbReference type="ChEBI" id="CHEBI:18420"/>
    </cofactor>
</comment>
<dbReference type="InterPro" id="IPR031595">
    <property type="entry name" value="PRORP_C"/>
</dbReference>
<keyword evidence="13" id="KW-0496">Mitochondrion</keyword>
<accession>E2AY96</accession>
<evidence type="ECO:0000256" key="13">
    <source>
        <dbReference type="ARBA" id="ARBA00023128"/>
    </source>
</evidence>
<evidence type="ECO:0000256" key="6">
    <source>
        <dbReference type="ARBA" id="ARBA00022694"/>
    </source>
</evidence>
<dbReference type="InterPro" id="IPR011990">
    <property type="entry name" value="TPR-like_helical_dom_sf"/>
</dbReference>
<dbReference type="OrthoDB" id="46913at2759"/>
<dbReference type="InParanoid" id="E2AY96"/>
<evidence type="ECO:0000256" key="9">
    <source>
        <dbReference type="ARBA" id="ARBA00022801"/>
    </source>
</evidence>
<evidence type="ECO:0000313" key="16">
    <source>
        <dbReference type="Proteomes" id="UP000000311"/>
    </source>
</evidence>
<reference evidence="15 16" key="1">
    <citation type="journal article" date="2010" name="Science">
        <title>Genomic comparison of the ants Camponotus floridanus and Harpegnathos saltator.</title>
        <authorList>
            <person name="Bonasio R."/>
            <person name="Zhang G."/>
            <person name="Ye C."/>
            <person name="Mutti N.S."/>
            <person name="Fang X."/>
            <person name="Qin N."/>
            <person name="Donahue G."/>
            <person name="Yang P."/>
            <person name="Li Q."/>
            <person name="Li C."/>
            <person name="Zhang P."/>
            <person name="Huang Z."/>
            <person name="Berger S.L."/>
            <person name="Reinberg D."/>
            <person name="Wang J."/>
            <person name="Liebig J."/>
        </authorList>
    </citation>
    <scope>NUCLEOTIDE SEQUENCE [LARGE SCALE GENOMIC DNA]</scope>
    <source>
        <strain evidence="16">C129</strain>
    </source>
</reference>
<evidence type="ECO:0000256" key="8">
    <source>
        <dbReference type="ARBA" id="ARBA00022723"/>
    </source>
</evidence>
<evidence type="ECO:0000256" key="3">
    <source>
        <dbReference type="ARBA" id="ARBA00004173"/>
    </source>
</evidence>
<dbReference type="Proteomes" id="UP000000311">
    <property type="component" value="Unassembled WGS sequence"/>
</dbReference>
<evidence type="ECO:0000256" key="11">
    <source>
        <dbReference type="ARBA" id="ARBA00022842"/>
    </source>
</evidence>
<organism evidence="16">
    <name type="scientific">Camponotus floridanus</name>
    <name type="common">Florida carpenter ant</name>
    <dbReference type="NCBI Taxonomy" id="104421"/>
    <lineage>
        <taxon>Eukaryota</taxon>
        <taxon>Metazoa</taxon>
        <taxon>Ecdysozoa</taxon>
        <taxon>Arthropoda</taxon>
        <taxon>Hexapoda</taxon>
        <taxon>Insecta</taxon>
        <taxon>Pterygota</taxon>
        <taxon>Neoptera</taxon>
        <taxon>Endopterygota</taxon>
        <taxon>Hymenoptera</taxon>
        <taxon>Apocrita</taxon>
        <taxon>Aculeata</taxon>
        <taxon>Formicoidea</taxon>
        <taxon>Formicidae</taxon>
        <taxon>Formicinae</taxon>
        <taxon>Camponotus</taxon>
    </lineage>
</organism>
<keyword evidence="8" id="KW-0479">Metal-binding</keyword>
<evidence type="ECO:0000256" key="5">
    <source>
        <dbReference type="ARBA" id="ARBA00012179"/>
    </source>
</evidence>
<keyword evidence="6" id="KW-0819">tRNA processing</keyword>
<dbReference type="EC" id="3.1.26.5" evidence="5"/>
<keyword evidence="7" id="KW-0540">Nuclease</keyword>
<dbReference type="OMA" id="IMEMIRI"/>
<protein>
    <recommendedName>
        <fullName evidence="5">ribonuclease P</fullName>
        <ecNumber evidence="5">3.1.26.5</ecNumber>
    </recommendedName>
</protein>
<gene>
    <name evidence="15" type="ORF">EAG_00694</name>
</gene>
<dbReference type="GO" id="GO:0097745">
    <property type="term" value="P:mitochondrial tRNA 5'-end processing"/>
    <property type="evidence" value="ECO:0007669"/>
    <property type="project" value="TreeGrafter"/>
</dbReference>
<comment type="subcellular location">
    <subcellularLocation>
        <location evidence="3">Mitochondrion</location>
    </subcellularLocation>
</comment>
<evidence type="ECO:0000256" key="2">
    <source>
        <dbReference type="ARBA" id="ARBA00001946"/>
    </source>
</evidence>
<dbReference type="EMBL" id="GL443779">
    <property type="protein sequence ID" value="EFN61598.1"/>
    <property type="molecule type" value="Genomic_DNA"/>
</dbReference>
<dbReference type="Gene3D" id="1.25.40.10">
    <property type="entry name" value="Tetratricopeptide repeat domain"/>
    <property type="match status" value="1"/>
</dbReference>
<dbReference type="GO" id="GO:0004526">
    <property type="term" value="F:ribonuclease P activity"/>
    <property type="evidence" value="ECO:0007669"/>
    <property type="project" value="UniProtKB-EC"/>
</dbReference>
<name>E2AY96_CAMFO</name>
<dbReference type="Pfam" id="PF16953">
    <property type="entry name" value="PRORP"/>
    <property type="match status" value="1"/>
</dbReference>
<evidence type="ECO:0000256" key="1">
    <source>
        <dbReference type="ARBA" id="ARBA00000928"/>
    </source>
</evidence>
<dbReference type="GO" id="GO:0001682">
    <property type="term" value="P:tRNA 5'-leader removal"/>
    <property type="evidence" value="ECO:0007669"/>
    <property type="project" value="TreeGrafter"/>
</dbReference>
<dbReference type="PANTHER" id="PTHR13547:SF1">
    <property type="entry name" value="MITOCHONDRIAL RIBONUCLEASE P CATALYTIC SUBUNIT"/>
    <property type="match status" value="1"/>
</dbReference>
<evidence type="ECO:0000256" key="10">
    <source>
        <dbReference type="ARBA" id="ARBA00022833"/>
    </source>
</evidence>
<keyword evidence="11" id="KW-0460">Magnesium</keyword>
<keyword evidence="16" id="KW-1185">Reference proteome</keyword>
<keyword evidence="12" id="KW-0809">Transit peptide</keyword>